<evidence type="ECO:0000256" key="1">
    <source>
        <dbReference type="SAM" id="MobiDB-lite"/>
    </source>
</evidence>
<feature type="compositionally biased region" description="Basic and acidic residues" evidence="1">
    <location>
        <begin position="76"/>
        <end position="86"/>
    </location>
</feature>
<evidence type="ECO:0000313" key="3">
    <source>
        <dbReference type="Proteomes" id="UP001204562"/>
    </source>
</evidence>
<gene>
    <name evidence="2" type="ORF">NE579_09035</name>
</gene>
<dbReference type="EMBL" id="JANFYS010000017">
    <property type="protein sequence ID" value="MCQ4770606.1"/>
    <property type="molecule type" value="Genomic_DNA"/>
</dbReference>
<proteinExistence type="predicted"/>
<sequence length="126" mass="13610">MAEISDPVGQQAREKEGGAAEEEEIEHRPQPHGDDHKDPQPPSGGHGVDEKGGGEQEPKEEIQDGAQQGEVEPAPEDPHKVVDQARPHAQGRRPGKGKSLVPQVDAHPTGTAGRRTRPGPRHRPHR</sequence>
<reference evidence="2" key="1">
    <citation type="submission" date="2022-06" db="EMBL/GenBank/DDBJ databases">
        <title>Isolation of gut microbiota from human fecal samples.</title>
        <authorList>
            <person name="Pamer E.G."/>
            <person name="Barat B."/>
            <person name="Waligurski E."/>
            <person name="Medina S."/>
            <person name="Paddock L."/>
            <person name="Mostad J."/>
        </authorList>
    </citation>
    <scope>NUCLEOTIDE SEQUENCE</scope>
    <source>
        <strain evidence="2">DFI.9.91</strain>
    </source>
</reference>
<feature type="region of interest" description="Disordered" evidence="1">
    <location>
        <begin position="1"/>
        <end position="126"/>
    </location>
</feature>
<accession>A0AAW5JK90</accession>
<comment type="caution">
    <text evidence="2">The sequence shown here is derived from an EMBL/GenBank/DDBJ whole genome shotgun (WGS) entry which is preliminary data.</text>
</comment>
<evidence type="ECO:0000313" key="2">
    <source>
        <dbReference type="EMBL" id="MCQ4770606.1"/>
    </source>
</evidence>
<feature type="compositionally biased region" description="Basic and acidic residues" evidence="1">
    <location>
        <begin position="47"/>
        <end position="62"/>
    </location>
</feature>
<dbReference type="AlphaFoldDB" id="A0AAW5JK90"/>
<name>A0AAW5JK90_9FIRM</name>
<protein>
    <submittedName>
        <fullName evidence="2">Uncharacterized protein</fullName>
    </submittedName>
</protein>
<dbReference type="Proteomes" id="UP001204562">
    <property type="component" value="Unassembled WGS sequence"/>
</dbReference>
<organism evidence="2 3">
    <name type="scientific">Intestinimonas massiliensis</name>
    <name type="common">ex Afouda et al. 2020</name>
    <dbReference type="NCBI Taxonomy" id="1673721"/>
    <lineage>
        <taxon>Bacteria</taxon>
        <taxon>Bacillati</taxon>
        <taxon>Bacillota</taxon>
        <taxon>Clostridia</taxon>
        <taxon>Eubacteriales</taxon>
        <taxon>Intestinimonas</taxon>
    </lineage>
</organism>
<feature type="compositionally biased region" description="Basic residues" evidence="1">
    <location>
        <begin position="114"/>
        <end position="126"/>
    </location>
</feature>
<feature type="compositionally biased region" description="Basic and acidic residues" evidence="1">
    <location>
        <begin position="25"/>
        <end position="39"/>
    </location>
</feature>